<organism evidence="2 3">
    <name type="scientific">Neisseria subflava</name>
    <dbReference type="NCBI Taxonomy" id="28449"/>
    <lineage>
        <taxon>Bacteria</taxon>
        <taxon>Pseudomonadati</taxon>
        <taxon>Pseudomonadota</taxon>
        <taxon>Betaproteobacteria</taxon>
        <taxon>Neisseriales</taxon>
        <taxon>Neisseriaceae</taxon>
        <taxon>Neisseria</taxon>
    </lineage>
</organism>
<reference evidence="2" key="1">
    <citation type="submission" date="2023-05" db="EMBL/GenBank/DDBJ databases">
        <title>Cataloging the Phylogenetic Diversity of Human Bladder Bacteria.</title>
        <authorList>
            <person name="Du J."/>
        </authorList>
    </citation>
    <scope>NUCLEOTIDE SEQUENCE</scope>
    <source>
        <strain evidence="2">UMB1050</strain>
    </source>
</reference>
<dbReference type="RefSeq" id="WP_285071459.1">
    <property type="nucleotide sequence ID" value="NZ_JASOPA010000012.1"/>
</dbReference>
<evidence type="ECO:0000313" key="3">
    <source>
        <dbReference type="Proteomes" id="UP001236303"/>
    </source>
</evidence>
<sequence length="58" mass="6306">MEDFKAATAKMRQALPDNMPEGVTASPGLFKVIGNDMPHGFGRYNGKGFGRKFEVCGK</sequence>
<proteinExistence type="predicted"/>
<feature type="region of interest" description="Disordered" evidence="1">
    <location>
        <begin position="1"/>
        <end position="22"/>
    </location>
</feature>
<gene>
    <name evidence="2" type="ORF">QP451_10045</name>
</gene>
<accession>A0AAW6YB35</accession>
<evidence type="ECO:0000313" key="2">
    <source>
        <dbReference type="EMBL" id="MDK7243360.1"/>
    </source>
</evidence>
<evidence type="ECO:0000256" key="1">
    <source>
        <dbReference type="SAM" id="MobiDB-lite"/>
    </source>
</evidence>
<dbReference type="AlphaFoldDB" id="A0AAW6YB35"/>
<name>A0AAW6YB35_NEISU</name>
<dbReference type="EMBL" id="JASOPA010000012">
    <property type="protein sequence ID" value="MDK7243360.1"/>
    <property type="molecule type" value="Genomic_DNA"/>
</dbReference>
<protein>
    <submittedName>
        <fullName evidence="2">Uncharacterized protein</fullName>
    </submittedName>
</protein>
<dbReference type="Proteomes" id="UP001236303">
    <property type="component" value="Unassembled WGS sequence"/>
</dbReference>
<comment type="caution">
    <text evidence="2">The sequence shown here is derived from an EMBL/GenBank/DDBJ whole genome shotgun (WGS) entry which is preliminary data.</text>
</comment>